<feature type="region of interest" description="Disordered" evidence="2">
    <location>
        <begin position="155"/>
        <end position="398"/>
    </location>
</feature>
<accession>A0A553IAU5</accession>
<sequence>MFTLLPDLSPRDSHSLWYTSSRNPFPSSNGNDAHLNGPYHEHGHGHGHGHPHGANSNHRRGAHLIERSPLARLRADEQNLERRRQNVTNFGSAWLKPPGLPKTLHQLREERREAEEHQEALRREQLAQELAEAEAEAAAAAAGAGVVGDGTGGGDLDAMLDTVPGGDEGMDDVQLDGARDLDDDIPEADAADFGLSGNEDEEEDDDDDDDDDEDSEEDEDEEEDDEDGNAEMRAHAQQQQLMAQRMRQGNDTFREDMARGRDSAAFYGVDEEIDEVDQSQMIEEDDLVGAHGDMDDMGMDADLDNEIPEAESLGGYEHTDTEADLSSSADEDDDNSPQVGFVPSQQANRFRQSLARSDATRNSIAISDILSRDGSSVLGSSPAVPRQRAGPSSRRGRG</sequence>
<dbReference type="Proteomes" id="UP000319160">
    <property type="component" value="Unassembled WGS sequence"/>
</dbReference>
<feature type="compositionally biased region" description="Low complexity" evidence="2">
    <location>
        <begin position="235"/>
        <end position="247"/>
    </location>
</feature>
<evidence type="ECO:0000313" key="3">
    <source>
        <dbReference type="EMBL" id="TRX97324.1"/>
    </source>
</evidence>
<organism evidence="3 4">
    <name type="scientific">Xylaria flabelliformis</name>
    <dbReference type="NCBI Taxonomy" id="2512241"/>
    <lineage>
        <taxon>Eukaryota</taxon>
        <taxon>Fungi</taxon>
        <taxon>Dikarya</taxon>
        <taxon>Ascomycota</taxon>
        <taxon>Pezizomycotina</taxon>
        <taxon>Sordariomycetes</taxon>
        <taxon>Xylariomycetidae</taxon>
        <taxon>Xylariales</taxon>
        <taxon>Xylariaceae</taxon>
        <taxon>Xylaria</taxon>
    </lineage>
</organism>
<proteinExistence type="predicted"/>
<dbReference type="GO" id="GO:0031145">
    <property type="term" value="P:anaphase-promoting complex-dependent catabolic process"/>
    <property type="evidence" value="ECO:0007669"/>
    <property type="project" value="InterPro"/>
</dbReference>
<reference evidence="4" key="1">
    <citation type="submission" date="2019-06" db="EMBL/GenBank/DDBJ databases">
        <title>Draft genome sequence of the griseofulvin-producing fungus Xylaria cubensis strain G536.</title>
        <authorList>
            <person name="Mead M.E."/>
            <person name="Raja H.A."/>
            <person name="Steenwyk J.L."/>
            <person name="Knowles S.L."/>
            <person name="Oberlies N.H."/>
            <person name="Rokas A."/>
        </authorList>
    </citation>
    <scope>NUCLEOTIDE SEQUENCE [LARGE SCALE GENOMIC DNA]</scope>
    <source>
        <strain evidence="4">G536</strain>
    </source>
</reference>
<feature type="compositionally biased region" description="Polar residues" evidence="2">
    <location>
        <begin position="343"/>
        <end position="365"/>
    </location>
</feature>
<dbReference type="Pfam" id="PF05841">
    <property type="entry name" value="Apc15p"/>
    <property type="match status" value="1"/>
</dbReference>
<keyword evidence="1" id="KW-0175">Coiled coil</keyword>
<feature type="compositionally biased region" description="Basic residues" evidence="2">
    <location>
        <begin position="45"/>
        <end position="58"/>
    </location>
</feature>
<dbReference type="STRING" id="2512241.A0A553IAU5"/>
<protein>
    <recommendedName>
        <fullName evidence="5">Apc15p protein-domain-containing protein</fullName>
    </recommendedName>
</protein>
<feature type="compositionally biased region" description="Acidic residues" evidence="2">
    <location>
        <begin position="181"/>
        <end position="190"/>
    </location>
</feature>
<comment type="caution">
    <text evidence="3">The sequence shown here is derived from an EMBL/GenBank/DDBJ whole genome shotgun (WGS) entry which is preliminary data.</text>
</comment>
<dbReference type="InterPro" id="IPR008402">
    <property type="entry name" value="APC_su15/mnd2"/>
</dbReference>
<evidence type="ECO:0008006" key="5">
    <source>
        <dbReference type="Google" id="ProtNLM"/>
    </source>
</evidence>
<gene>
    <name evidence="3" type="ORF">FHL15_001602</name>
</gene>
<feature type="compositionally biased region" description="Acidic residues" evidence="2">
    <location>
        <begin position="198"/>
        <end position="229"/>
    </location>
</feature>
<feature type="compositionally biased region" description="Acidic residues" evidence="2">
    <location>
        <begin position="295"/>
        <end position="309"/>
    </location>
</feature>
<feature type="region of interest" description="Disordered" evidence="2">
    <location>
        <begin position="23"/>
        <end position="58"/>
    </location>
</feature>
<evidence type="ECO:0000313" key="4">
    <source>
        <dbReference type="Proteomes" id="UP000319160"/>
    </source>
</evidence>
<dbReference type="EMBL" id="VFLP01000006">
    <property type="protein sequence ID" value="TRX97324.1"/>
    <property type="molecule type" value="Genomic_DNA"/>
</dbReference>
<evidence type="ECO:0000256" key="2">
    <source>
        <dbReference type="SAM" id="MobiDB-lite"/>
    </source>
</evidence>
<feature type="coiled-coil region" evidence="1">
    <location>
        <begin position="70"/>
        <end position="143"/>
    </location>
</feature>
<keyword evidence="4" id="KW-1185">Reference proteome</keyword>
<dbReference type="OrthoDB" id="5320532at2759"/>
<evidence type="ECO:0000256" key="1">
    <source>
        <dbReference type="SAM" id="Coils"/>
    </source>
</evidence>
<name>A0A553IAU5_9PEZI</name>
<dbReference type="GO" id="GO:0005680">
    <property type="term" value="C:anaphase-promoting complex"/>
    <property type="evidence" value="ECO:0007669"/>
    <property type="project" value="InterPro"/>
</dbReference>
<feature type="compositionally biased region" description="Acidic residues" evidence="2">
    <location>
        <begin position="269"/>
        <end position="287"/>
    </location>
</feature>
<dbReference type="AlphaFoldDB" id="A0A553IAU5"/>
<feature type="compositionally biased region" description="Basic and acidic residues" evidence="2">
    <location>
        <begin position="252"/>
        <end position="262"/>
    </location>
</feature>